<feature type="domain" description="AMP-binding enzyme C-terminal" evidence="4">
    <location>
        <begin position="424"/>
        <end position="499"/>
    </location>
</feature>
<name>A0A158KRZ3_9BURK</name>
<reference evidence="5" key="1">
    <citation type="submission" date="2016-01" db="EMBL/GenBank/DDBJ databases">
        <authorList>
            <person name="Peeters C."/>
        </authorList>
    </citation>
    <scope>NUCLEOTIDE SEQUENCE [LARGE SCALE GENOMIC DNA]</scope>
    <source>
        <strain evidence="5">LMG 22940</strain>
    </source>
</reference>
<dbReference type="InterPro" id="IPR020845">
    <property type="entry name" value="AMP-binding_CS"/>
</dbReference>
<dbReference type="Pfam" id="PF00501">
    <property type="entry name" value="AMP-binding"/>
    <property type="match status" value="1"/>
</dbReference>
<dbReference type="Gene3D" id="3.40.50.12780">
    <property type="entry name" value="N-terminal domain of ligase-like"/>
    <property type="match status" value="1"/>
</dbReference>
<protein>
    <submittedName>
        <fullName evidence="5">Long-chain fatty acid--CoA ligase</fullName>
    </submittedName>
</protein>
<comment type="similarity">
    <text evidence="1">Belongs to the ATP-dependent AMP-binding enzyme family.</text>
</comment>
<evidence type="ECO:0000259" key="3">
    <source>
        <dbReference type="Pfam" id="PF00501"/>
    </source>
</evidence>
<dbReference type="InterPro" id="IPR025110">
    <property type="entry name" value="AMP-bd_C"/>
</dbReference>
<dbReference type="PROSITE" id="PS00455">
    <property type="entry name" value="AMP_BINDING"/>
    <property type="match status" value="1"/>
</dbReference>
<dbReference type="GO" id="GO:0031956">
    <property type="term" value="F:medium-chain fatty acid-CoA ligase activity"/>
    <property type="evidence" value="ECO:0007669"/>
    <property type="project" value="TreeGrafter"/>
</dbReference>
<proteinExistence type="inferred from homology"/>
<evidence type="ECO:0000313" key="6">
    <source>
        <dbReference type="Proteomes" id="UP000054770"/>
    </source>
</evidence>
<sequence length="517" mass="56433">MRLADYFDAAATLRTDNLAFVDGATRITFGEARTYVHAVANGLTRERQGGSGLHVAIYAPNDYRVSLLHLGINLADFAWLSVHIRNSFETNAEVLEYFDTDIVFFHSYFESNIPVLKAKLSKAKLYVCIDGASEHGQSMDEWLKDCWSPFRNGPEDPNARAFLQPTGGTTGPSKGAVHTHRSLEFMGFGLTAGFSVTSESRHLCVAPLTHAAGLLALGFTIKGGTNIIMPGFDPEALLALIEEEKVTHLYLPPTAIYGLLAHPRTAQTDFSSLQALIVGAAPIAPEKFKEAVRVFGPIMYEAFGQTETLIPILVKGPADYLMSDGSFDEEVVRAAGKAVDVARLAIMDPEGNLLPPGERGEIVVRSSMVMQGYYKKPADTAAVSGFGWHHTSDVGIQDSRGYVTILDRMKDMIVTGGFNVFPVEIEKVIQGHPAVLDCIVVGVPDDKWGEAVKAVIQRKAGQAVSEEEIMALCKEQLGSTKTPKSVEFWAELPRSAVGKLLKKDVRAKYWGDQWRAV</sequence>
<comment type="caution">
    <text evidence="5">The sequence shown here is derived from an EMBL/GenBank/DDBJ whole genome shotgun (WGS) entry which is preliminary data.</text>
</comment>
<accession>A0A158KRZ3</accession>
<keyword evidence="2 5" id="KW-0436">Ligase</keyword>
<dbReference type="PANTHER" id="PTHR43201">
    <property type="entry name" value="ACYL-COA SYNTHETASE"/>
    <property type="match status" value="1"/>
</dbReference>
<dbReference type="Gene3D" id="3.30.300.30">
    <property type="match status" value="1"/>
</dbReference>
<evidence type="ECO:0000313" key="5">
    <source>
        <dbReference type="EMBL" id="SAL83765.1"/>
    </source>
</evidence>
<dbReference type="SUPFAM" id="SSF56801">
    <property type="entry name" value="Acetyl-CoA synthetase-like"/>
    <property type="match status" value="1"/>
</dbReference>
<gene>
    <name evidence="5" type="ORF">AWB68_07035</name>
</gene>
<evidence type="ECO:0000256" key="2">
    <source>
        <dbReference type="ARBA" id="ARBA00022598"/>
    </source>
</evidence>
<keyword evidence="6" id="KW-1185">Reference proteome</keyword>
<dbReference type="PANTHER" id="PTHR43201:SF5">
    <property type="entry name" value="MEDIUM-CHAIN ACYL-COA LIGASE ACSF2, MITOCHONDRIAL"/>
    <property type="match status" value="1"/>
</dbReference>
<dbReference type="InterPro" id="IPR045851">
    <property type="entry name" value="AMP-bd_C_sf"/>
</dbReference>
<evidence type="ECO:0000256" key="1">
    <source>
        <dbReference type="ARBA" id="ARBA00006432"/>
    </source>
</evidence>
<dbReference type="Pfam" id="PF13193">
    <property type="entry name" value="AMP-binding_C"/>
    <property type="match status" value="1"/>
</dbReference>
<dbReference type="RefSeq" id="WP_087648912.1">
    <property type="nucleotide sequence ID" value="NZ_FCON02000144.1"/>
</dbReference>
<dbReference type="OrthoDB" id="9766486at2"/>
<dbReference type="AlphaFoldDB" id="A0A158KRZ3"/>
<evidence type="ECO:0000259" key="4">
    <source>
        <dbReference type="Pfam" id="PF13193"/>
    </source>
</evidence>
<dbReference type="InterPro" id="IPR000873">
    <property type="entry name" value="AMP-dep_synth/lig_dom"/>
</dbReference>
<feature type="domain" description="AMP-dependent synthetase/ligase" evidence="3">
    <location>
        <begin position="8"/>
        <end position="374"/>
    </location>
</feature>
<dbReference type="InterPro" id="IPR042099">
    <property type="entry name" value="ANL_N_sf"/>
</dbReference>
<dbReference type="GO" id="GO:0006631">
    <property type="term" value="P:fatty acid metabolic process"/>
    <property type="evidence" value="ECO:0007669"/>
    <property type="project" value="TreeGrafter"/>
</dbReference>
<dbReference type="EMBL" id="FCON02000144">
    <property type="protein sequence ID" value="SAL83765.1"/>
    <property type="molecule type" value="Genomic_DNA"/>
</dbReference>
<dbReference type="Proteomes" id="UP000054770">
    <property type="component" value="Unassembled WGS sequence"/>
</dbReference>
<organism evidence="5 6">
    <name type="scientific">Caballeronia choica</name>
    <dbReference type="NCBI Taxonomy" id="326476"/>
    <lineage>
        <taxon>Bacteria</taxon>
        <taxon>Pseudomonadati</taxon>
        <taxon>Pseudomonadota</taxon>
        <taxon>Betaproteobacteria</taxon>
        <taxon>Burkholderiales</taxon>
        <taxon>Burkholderiaceae</taxon>
        <taxon>Caballeronia</taxon>
    </lineage>
</organism>
<dbReference type="FunFam" id="3.30.300.30:FF:000008">
    <property type="entry name" value="2,3-dihydroxybenzoate-AMP ligase"/>
    <property type="match status" value="1"/>
</dbReference>